<dbReference type="EMBL" id="LNZB01000006">
    <property type="protein sequence ID" value="KTD82796.1"/>
    <property type="molecule type" value="Genomic_DNA"/>
</dbReference>
<name>A0A0W1AN92_9GAMM</name>
<dbReference type="RefSeq" id="WP_058479138.1">
    <property type="nucleotide sequence ID" value="NZ_CAAAIQ010000003.1"/>
</dbReference>
<evidence type="ECO:0000256" key="9">
    <source>
        <dbReference type="ARBA" id="ARBA00033102"/>
    </source>
</evidence>
<dbReference type="GO" id="GO:0034213">
    <property type="term" value="P:quinolinate catabolic process"/>
    <property type="evidence" value="ECO:0007669"/>
    <property type="project" value="TreeGrafter"/>
</dbReference>
<dbReference type="OrthoDB" id="9782546at2"/>
<evidence type="ECO:0000256" key="4">
    <source>
        <dbReference type="ARBA" id="ARBA00011218"/>
    </source>
</evidence>
<dbReference type="PANTHER" id="PTHR32179">
    <property type="entry name" value="NICOTINATE-NUCLEOTIDE PYROPHOSPHORYLASE [CARBOXYLATING]"/>
    <property type="match status" value="1"/>
</dbReference>
<organism evidence="15 16">
    <name type="scientific">Legionella waltersii</name>
    <dbReference type="NCBI Taxonomy" id="66969"/>
    <lineage>
        <taxon>Bacteria</taxon>
        <taxon>Pseudomonadati</taxon>
        <taxon>Pseudomonadota</taxon>
        <taxon>Gammaproteobacteria</taxon>
        <taxon>Legionellales</taxon>
        <taxon>Legionellaceae</taxon>
        <taxon>Legionella</taxon>
    </lineage>
</organism>
<dbReference type="PANTHER" id="PTHR32179:SF3">
    <property type="entry name" value="NICOTINATE-NUCLEOTIDE PYROPHOSPHORYLASE [CARBOXYLATING]"/>
    <property type="match status" value="1"/>
</dbReference>
<evidence type="ECO:0000256" key="10">
    <source>
        <dbReference type="ARBA" id="ARBA00047445"/>
    </source>
</evidence>
<evidence type="ECO:0000256" key="5">
    <source>
        <dbReference type="ARBA" id="ARBA00011944"/>
    </source>
</evidence>
<evidence type="ECO:0000256" key="7">
    <source>
        <dbReference type="ARBA" id="ARBA00022676"/>
    </source>
</evidence>
<comment type="subunit">
    <text evidence="4">Hexamer formed by 3 homodimers.</text>
</comment>
<evidence type="ECO:0000256" key="8">
    <source>
        <dbReference type="ARBA" id="ARBA00022679"/>
    </source>
</evidence>
<dbReference type="InterPro" id="IPR022412">
    <property type="entry name" value="Quinolinate_PRibosylTrfase_N"/>
</dbReference>
<evidence type="ECO:0000256" key="11">
    <source>
        <dbReference type="ARBA" id="ARBA00069173"/>
    </source>
</evidence>
<dbReference type="GO" id="GO:0009435">
    <property type="term" value="P:NAD+ biosynthetic process"/>
    <property type="evidence" value="ECO:0007669"/>
    <property type="project" value="UniProtKB-UniPathway"/>
</dbReference>
<dbReference type="Proteomes" id="UP000054729">
    <property type="component" value="Unassembled WGS sequence"/>
</dbReference>
<keyword evidence="16" id="KW-1185">Reference proteome</keyword>
<dbReference type="Pfam" id="PF01729">
    <property type="entry name" value="QRPTase_C"/>
    <property type="match status" value="1"/>
</dbReference>
<dbReference type="GO" id="GO:0004514">
    <property type="term" value="F:nicotinate-nucleotide diphosphorylase (carboxylating) activity"/>
    <property type="evidence" value="ECO:0007669"/>
    <property type="project" value="UniProtKB-EC"/>
</dbReference>
<reference evidence="15 16" key="1">
    <citation type="submission" date="2015-11" db="EMBL/GenBank/DDBJ databases">
        <title>Genomic analysis of 38 Legionella species identifies large and diverse effector repertoires.</title>
        <authorList>
            <person name="Burstein D."/>
            <person name="Amaro F."/>
            <person name="Zusman T."/>
            <person name="Lifshitz Z."/>
            <person name="Cohen O."/>
            <person name="Gilbert J.A."/>
            <person name="Pupko T."/>
            <person name="Shuman H.A."/>
            <person name="Segal G."/>
        </authorList>
    </citation>
    <scope>NUCLEOTIDE SEQUENCE [LARGE SCALE GENOMIC DNA]</scope>
    <source>
        <strain evidence="15 16">ATCC 51914</strain>
    </source>
</reference>
<dbReference type="AlphaFoldDB" id="A0A0W1AN92"/>
<dbReference type="EC" id="2.4.2.19" evidence="5"/>
<gene>
    <name evidence="15" type="primary">nadC</name>
    <name evidence="15" type="ORF">Lwal_0274</name>
</gene>
<evidence type="ECO:0000313" key="15">
    <source>
        <dbReference type="EMBL" id="KTD82796.1"/>
    </source>
</evidence>
<dbReference type="CDD" id="cd01572">
    <property type="entry name" value="QPRTase"/>
    <property type="match status" value="1"/>
</dbReference>
<dbReference type="InterPro" id="IPR004393">
    <property type="entry name" value="NadC"/>
</dbReference>
<evidence type="ECO:0000256" key="3">
    <source>
        <dbReference type="ARBA" id="ARBA00009400"/>
    </source>
</evidence>
<evidence type="ECO:0000259" key="13">
    <source>
        <dbReference type="Pfam" id="PF01729"/>
    </source>
</evidence>
<evidence type="ECO:0000313" key="16">
    <source>
        <dbReference type="Proteomes" id="UP000054729"/>
    </source>
</evidence>
<dbReference type="InterPro" id="IPR036068">
    <property type="entry name" value="Nicotinate_pribotase-like_C"/>
</dbReference>
<evidence type="ECO:0000259" key="14">
    <source>
        <dbReference type="Pfam" id="PF02749"/>
    </source>
</evidence>
<dbReference type="Gene3D" id="3.90.1170.20">
    <property type="entry name" value="Quinolinate phosphoribosyl transferase, N-terminal domain"/>
    <property type="match status" value="1"/>
</dbReference>
<dbReference type="Gene3D" id="3.20.20.70">
    <property type="entry name" value="Aldolase class I"/>
    <property type="match status" value="1"/>
</dbReference>
<protein>
    <recommendedName>
        <fullName evidence="11">Probable nicotinate-nucleotide pyrophosphorylase [carboxylating]</fullName>
        <ecNumber evidence="5">2.4.2.19</ecNumber>
    </recommendedName>
    <alternativeName>
        <fullName evidence="9">Quinolinate phosphoribosyltransferase [decarboxylating]</fullName>
    </alternativeName>
</protein>
<comment type="catalytic activity">
    <reaction evidence="10">
        <text>nicotinate beta-D-ribonucleotide + CO2 + diphosphate = quinolinate + 5-phospho-alpha-D-ribose 1-diphosphate + 2 H(+)</text>
        <dbReference type="Rhea" id="RHEA:12733"/>
        <dbReference type="ChEBI" id="CHEBI:15378"/>
        <dbReference type="ChEBI" id="CHEBI:16526"/>
        <dbReference type="ChEBI" id="CHEBI:29959"/>
        <dbReference type="ChEBI" id="CHEBI:33019"/>
        <dbReference type="ChEBI" id="CHEBI:57502"/>
        <dbReference type="ChEBI" id="CHEBI:58017"/>
        <dbReference type="EC" id="2.4.2.19"/>
    </reaction>
</comment>
<evidence type="ECO:0000256" key="6">
    <source>
        <dbReference type="ARBA" id="ARBA00022642"/>
    </source>
</evidence>
<dbReference type="STRING" id="66969.Lwal_0274"/>
<comment type="function">
    <text evidence="1">Involved in the catabolism of quinolinic acid (QA).</text>
</comment>
<sequence>MNDVLSQVSFMVKQALNEDIGTGDVTASLLPHDLLVDAEIISREPMLVCGQPWVNEVFKQVDDSIDIDWKVSEGEWLSTKASLCNLQGPARSILTAERTALNFLQTLSATATQTHRYVQQLKGTKARLLDTRKTIPGYRLAQKYAVLLGGGHNHRLGLYDAFLIKENHIKACGSVTNAIQKARESNNQLFIEVEVETLDELREALEASPDRVLLDNFTLDRYIQAVSMNKVKQTKLEASGGITIENIAEVAKTGVDYISVGDITKSIKAIDLSLLVREVL</sequence>
<feature type="domain" description="Quinolinate phosphoribosyl transferase N-terminal" evidence="14">
    <location>
        <begin position="24"/>
        <end position="108"/>
    </location>
</feature>
<comment type="similarity">
    <text evidence="3 12">Belongs to the NadC/ModD family.</text>
</comment>
<accession>A0A0W1AN92</accession>
<keyword evidence="6" id="KW-0662">Pyridine nucleotide biosynthesis</keyword>
<dbReference type="InterPro" id="IPR037128">
    <property type="entry name" value="Quinolinate_PRibosylTase_N_sf"/>
</dbReference>
<dbReference type="Pfam" id="PF02749">
    <property type="entry name" value="QRPTase_N"/>
    <property type="match status" value="1"/>
</dbReference>
<evidence type="ECO:0000256" key="2">
    <source>
        <dbReference type="ARBA" id="ARBA00004893"/>
    </source>
</evidence>
<feature type="domain" description="Quinolinate phosphoribosyl transferase C-terminal" evidence="13">
    <location>
        <begin position="111"/>
        <end position="274"/>
    </location>
</feature>
<evidence type="ECO:0000256" key="12">
    <source>
        <dbReference type="PIRNR" id="PIRNR006250"/>
    </source>
</evidence>
<dbReference type="FunFam" id="3.90.1170.20:FF:000001">
    <property type="entry name" value="Nicotinate-nucleotide diphosphorylase (Carboxylating)"/>
    <property type="match status" value="1"/>
</dbReference>
<comment type="caution">
    <text evidence="15">The sequence shown here is derived from an EMBL/GenBank/DDBJ whole genome shotgun (WGS) entry which is preliminary data.</text>
</comment>
<dbReference type="InterPro" id="IPR027277">
    <property type="entry name" value="NadC/ModD"/>
</dbReference>
<comment type="pathway">
    <text evidence="2">Cofactor biosynthesis; NAD(+) biosynthesis; nicotinate D-ribonucleotide from quinolinate: step 1/1.</text>
</comment>
<dbReference type="FunFam" id="3.20.20.70:FF:000030">
    <property type="entry name" value="Nicotinate-nucleotide pyrophosphorylase, carboxylating"/>
    <property type="match status" value="1"/>
</dbReference>
<keyword evidence="8 12" id="KW-0808">Transferase</keyword>
<keyword evidence="7 12" id="KW-0328">Glycosyltransferase</keyword>
<dbReference type="UniPathway" id="UPA00253">
    <property type="reaction ID" value="UER00331"/>
</dbReference>
<dbReference type="PATRIC" id="fig|66969.6.peg.300"/>
<dbReference type="InterPro" id="IPR002638">
    <property type="entry name" value="Quinolinate_PRibosylTrfase_C"/>
</dbReference>
<proteinExistence type="inferred from homology"/>
<dbReference type="SUPFAM" id="SSF54675">
    <property type="entry name" value="Nicotinate/Quinolinate PRTase N-terminal domain-like"/>
    <property type="match status" value="1"/>
</dbReference>
<dbReference type="NCBIfam" id="TIGR00078">
    <property type="entry name" value="nadC"/>
    <property type="match status" value="1"/>
</dbReference>
<dbReference type="PIRSF" id="PIRSF006250">
    <property type="entry name" value="NadC_ModD"/>
    <property type="match status" value="1"/>
</dbReference>
<dbReference type="InterPro" id="IPR013785">
    <property type="entry name" value="Aldolase_TIM"/>
</dbReference>
<dbReference type="GO" id="GO:0005737">
    <property type="term" value="C:cytoplasm"/>
    <property type="evidence" value="ECO:0007669"/>
    <property type="project" value="TreeGrafter"/>
</dbReference>
<dbReference type="SUPFAM" id="SSF51690">
    <property type="entry name" value="Nicotinate/Quinolinate PRTase C-terminal domain-like"/>
    <property type="match status" value="1"/>
</dbReference>
<evidence type="ECO:0000256" key="1">
    <source>
        <dbReference type="ARBA" id="ARBA00003237"/>
    </source>
</evidence>